<feature type="compositionally biased region" description="Basic and acidic residues" evidence="1">
    <location>
        <begin position="55"/>
        <end position="74"/>
    </location>
</feature>
<dbReference type="Proteomes" id="UP001497497">
    <property type="component" value="Unassembled WGS sequence"/>
</dbReference>
<accession>A0AAV2HKU4</accession>
<evidence type="ECO:0008006" key="4">
    <source>
        <dbReference type="Google" id="ProtNLM"/>
    </source>
</evidence>
<protein>
    <recommendedName>
        <fullName evidence="4">C2H2-type domain-containing protein</fullName>
    </recommendedName>
</protein>
<keyword evidence="3" id="KW-1185">Reference proteome</keyword>
<feature type="compositionally biased region" description="Polar residues" evidence="1">
    <location>
        <begin position="14"/>
        <end position="52"/>
    </location>
</feature>
<evidence type="ECO:0000256" key="1">
    <source>
        <dbReference type="SAM" id="MobiDB-lite"/>
    </source>
</evidence>
<evidence type="ECO:0000313" key="2">
    <source>
        <dbReference type="EMBL" id="CAL1534649.1"/>
    </source>
</evidence>
<sequence length="114" mass="12943">GAQGNVSKKRDLHQTTNTRNCNSGELRKNSVSVESLASHNKSLSLRSDSTTFHGDVTKDLTKKETTRADQDRVQQPRLDQQRQGYISCVHCEKRFLTEQKLNSHVETCDKKISQ</sequence>
<feature type="non-terminal residue" evidence="2">
    <location>
        <position position="1"/>
    </location>
</feature>
<organism evidence="2 3">
    <name type="scientific">Lymnaea stagnalis</name>
    <name type="common">Great pond snail</name>
    <name type="synonym">Helix stagnalis</name>
    <dbReference type="NCBI Taxonomy" id="6523"/>
    <lineage>
        <taxon>Eukaryota</taxon>
        <taxon>Metazoa</taxon>
        <taxon>Spiralia</taxon>
        <taxon>Lophotrochozoa</taxon>
        <taxon>Mollusca</taxon>
        <taxon>Gastropoda</taxon>
        <taxon>Heterobranchia</taxon>
        <taxon>Euthyneura</taxon>
        <taxon>Panpulmonata</taxon>
        <taxon>Hygrophila</taxon>
        <taxon>Lymnaeoidea</taxon>
        <taxon>Lymnaeidae</taxon>
        <taxon>Lymnaea</taxon>
    </lineage>
</organism>
<reference evidence="2 3" key="1">
    <citation type="submission" date="2024-04" db="EMBL/GenBank/DDBJ databases">
        <authorList>
            <consortium name="Genoscope - CEA"/>
            <person name="William W."/>
        </authorList>
    </citation>
    <scope>NUCLEOTIDE SEQUENCE [LARGE SCALE GENOMIC DNA]</scope>
</reference>
<evidence type="ECO:0000313" key="3">
    <source>
        <dbReference type="Proteomes" id="UP001497497"/>
    </source>
</evidence>
<gene>
    <name evidence="2" type="ORF">GSLYS_00008609001</name>
</gene>
<feature type="non-terminal residue" evidence="2">
    <location>
        <position position="114"/>
    </location>
</feature>
<dbReference type="AlphaFoldDB" id="A0AAV2HKU4"/>
<comment type="caution">
    <text evidence="2">The sequence shown here is derived from an EMBL/GenBank/DDBJ whole genome shotgun (WGS) entry which is preliminary data.</text>
</comment>
<dbReference type="EMBL" id="CAXITT010000178">
    <property type="protein sequence ID" value="CAL1534649.1"/>
    <property type="molecule type" value="Genomic_DNA"/>
</dbReference>
<feature type="region of interest" description="Disordered" evidence="1">
    <location>
        <begin position="1"/>
        <end position="78"/>
    </location>
</feature>
<proteinExistence type="predicted"/>
<name>A0AAV2HKU4_LYMST</name>